<accession>A0ACB7ZU36</accession>
<evidence type="ECO:0000313" key="1">
    <source>
        <dbReference type="EMBL" id="KAH7903853.1"/>
    </source>
</evidence>
<sequence>MADDEYKPCHELSTISKGLHRNFFIWSERPYGLAGGLHLDPCNNPISVTALYRWIDLILNTPTPFDLFHVQIAPVDLLAVFTYRITPVGDALPRTSTELLRSGDVGIIGPGELPLCGLVDGRPACIPLPYKQRSFFYLEAYLRETHPETDLKYRITRPLIKCVRTRDHHCCVITGTPESAGAPLTATWICPPFIVTNPCGHDSNRNKAELEEAIAPFLTVSNGLTFREDIAELFSQNSFGIDVDDNYRIVFFGPHEDYAPLHPRTHLDMSHTDPATRPSDVYLRQHFIRCLKHVMLGGDVYQEYQYVDLTGFLEARGVYDGEVDPADPEWLTPYGKAAWDMLIRHKLRCSIQEGGYVGD</sequence>
<proteinExistence type="predicted"/>
<organism evidence="1 2">
    <name type="scientific">Hygrophoropsis aurantiaca</name>
    <dbReference type="NCBI Taxonomy" id="72124"/>
    <lineage>
        <taxon>Eukaryota</taxon>
        <taxon>Fungi</taxon>
        <taxon>Dikarya</taxon>
        <taxon>Basidiomycota</taxon>
        <taxon>Agaricomycotina</taxon>
        <taxon>Agaricomycetes</taxon>
        <taxon>Agaricomycetidae</taxon>
        <taxon>Boletales</taxon>
        <taxon>Coniophorineae</taxon>
        <taxon>Hygrophoropsidaceae</taxon>
        <taxon>Hygrophoropsis</taxon>
    </lineage>
</organism>
<reference evidence="1" key="1">
    <citation type="journal article" date="2021" name="New Phytol.">
        <title>Evolutionary innovations through gain and loss of genes in the ectomycorrhizal Boletales.</title>
        <authorList>
            <person name="Wu G."/>
            <person name="Miyauchi S."/>
            <person name="Morin E."/>
            <person name="Kuo A."/>
            <person name="Drula E."/>
            <person name="Varga T."/>
            <person name="Kohler A."/>
            <person name="Feng B."/>
            <person name="Cao Y."/>
            <person name="Lipzen A."/>
            <person name="Daum C."/>
            <person name="Hundley H."/>
            <person name="Pangilinan J."/>
            <person name="Johnson J."/>
            <person name="Barry K."/>
            <person name="LaButti K."/>
            <person name="Ng V."/>
            <person name="Ahrendt S."/>
            <person name="Min B."/>
            <person name="Choi I.G."/>
            <person name="Park H."/>
            <person name="Plett J.M."/>
            <person name="Magnuson J."/>
            <person name="Spatafora J.W."/>
            <person name="Nagy L.G."/>
            <person name="Henrissat B."/>
            <person name="Grigoriev I.V."/>
            <person name="Yang Z.L."/>
            <person name="Xu J."/>
            <person name="Martin F.M."/>
        </authorList>
    </citation>
    <scope>NUCLEOTIDE SEQUENCE</scope>
    <source>
        <strain evidence="1">ATCC 28755</strain>
    </source>
</reference>
<comment type="caution">
    <text evidence="1">The sequence shown here is derived from an EMBL/GenBank/DDBJ whole genome shotgun (WGS) entry which is preliminary data.</text>
</comment>
<keyword evidence="2" id="KW-1185">Reference proteome</keyword>
<gene>
    <name evidence="1" type="ORF">BJ138DRAFT_1119986</name>
</gene>
<evidence type="ECO:0000313" key="2">
    <source>
        <dbReference type="Proteomes" id="UP000790377"/>
    </source>
</evidence>
<name>A0ACB7ZU36_9AGAM</name>
<dbReference type="EMBL" id="MU268725">
    <property type="protein sequence ID" value="KAH7903853.1"/>
    <property type="molecule type" value="Genomic_DNA"/>
</dbReference>
<protein>
    <submittedName>
        <fullName evidence="1">Uncharacterized protein</fullName>
    </submittedName>
</protein>
<dbReference type="Proteomes" id="UP000790377">
    <property type="component" value="Unassembled WGS sequence"/>
</dbReference>